<keyword evidence="1" id="KW-0812">Transmembrane</keyword>
<feature type="non-terminal residue" evidence="2">
    <location>
        <position position="1"/>
    </location>
</feature>
<dbReference type="GO" id="GO:0016020">
    <property type="term" value="C:membrane"/>
    <property type="evidence" value="ECO:0007669"/>
    <property type="project" value="InterPro"/>
</dbReference>
<dbReference type="EMBL" id="CAJNON010005200">
    <property type="protein sequence ID" value="CAF1534731.1"/>
    <property type="molecule type" value="Genomic_DNA"/>
</dbReference>
<organism evidence="2 3">
    <name type="scientific">Adineta steineri</name>
    <dbReference type="NCBI Taxonomy" id="433720"/>
    <lineage>
        <taxon>Eukaryota</taxon>
        <taxon>Metazoa</taxon>
        <taxon>Spiralia</taxon>
        <taxon>Gnathifera</taxon>
        <taxon>Rotifera</taxon>
        <taxon>Eurotatoria</taxon>
        <taxon>Bdelloidea</taxon>
        <taxon>Adinetida</taxon>
        <taxon>Adinetidae</taxon>
        <taxon>Adineta</taxon>
    </lineage>
</organism>
<accession>A0A815VPF3</accession>
<dbReference type="Proteomes" id="UP000663891">
    <property type="component" value="Unassembled WGS sequence"/>
</dbReference>
<reference evidence="2" key="1">
    <citation type="submission" date="2021-02" db="EMBL/GenBank/DDBJ databases">
        <authorList>
            <person name="Nowell W R."/>
        </authorList>
    </citation>
    <scope>NUCLEOTIDE SEQUENCE</scope>
</reference>
<gene>
    <name evidence="2" type="ORF">VCS650_LOCUS43832</name>
</gene>
<name>A0A815VPF3_9BILA</name>
<dbReference type="PANTHER" id="PTHR23516:SF23">
    <property type="entry name" value="MOLYBDATE-ANION TRANSPORTER"/>
    <property type="match status" value="1"/>
</dbReference>
<dbReference type="OrthoDB" id="263957at2759"/>
<protein>
    <submittedName>
        <fullName evidence="2">Uncharacterized protein</fullName>
    </submittedName>
</protein>
<dbReference type="AlphaFoldDB" id="A0A815VPF3"/>
<dbReference type="PANTHER" id="PTHR23516">
    <property type="entry name" value="SAM (S-ADENOSYL METHIONINE) TRANSPORTER"/>
    <property type="match status" value="1"/>
</dbReference>
<evidence type="ECO:0000313" key="2">
    <source>
        <dbReference type="EMBL" id="CAF1534731.1"/>
    </source>
</evidence>
<keyword evidence="1" id="KW-0472">Membrane</keyword>
<dbReference type="Pfam" id="PF05631">
    <property type="entry name" value="MFS_5"/>
    <property type="match status" value="1"/>
</dbReference>
<feature type="transmembrane region" description="Helical" evidence="1">
    <location>
        <begin position="6"/>
        <end position="21"/>
    </location>
</feature>
<proteinExistence type="predicted"/>
<dbReference type="InterPro" id="IPR008509">
    <property type="entry name" value="MOT2/MFSD5"/>
</dbReference>
<dbReference type="GO" id="GO:0015098">
    <property type="term" value="F:molybdate ion transmembrane transporter activity"/>
    <property type="evidence" value="ECO:0007669"/>
    <property type="project" value="InterPro"/>
</dbReference>
<evidence type="ECO:0000313" key="3">
    <source>
        <dbReference type="Proteomes" id="UP000663891"/>
    </source>
</evidence>
<keyword evidence="1" id="KW-1133">Transmembrane helix</keyword>
<comment type="caution">
    <text evidence="2">The sequence shown here is derived from an EMBL/GenBank/DDBJ whole genome shotgun (WGS) entry which is preliminary data.</text>
</comment>
<evidence type="ECO:0000256" key="1">
    <source>
        <dbReference type="SAM" id="Phobius"/>
    </source>
</evidence>
<sequence>APFDVAIGILFIMVIFILLAWKENYGNKDTSSRTSFVAATKILRTDFRVVLLGLSSSFFETAVYIHGIQWTPILQSAKSLIIHDPIPLGYCFAGQVVRRALYIIKRHGILFA</sequence>